<sequence length="91" mass="9728">MQQNKNTTTPSSHDKKGGTVPVGHASSPSGYTQLDRNQTNRLNTHFHSAGAATSNGSYPPMMQRWLGESIAEQPYNNIGKVGVGTSERKGA</sequence>
<dbReference type="GeneID" id="80906946"/>
<dbReference type="EMBL" id="JAPEUX010000003">
    <property type="protein sequence ID" value="KAJ4355400.1"/>
    <property type="molecule type" value="Genomic_DNA"/>
</dbReference>
<accession>A0A9W8XQG9</accession>
<evidence type="ECO:0000313" key="2">
    <source>
        <dbReference type="EMBL" id="KAJ4355400.1"/>
    </source>
</evidence>
<reference evidence="2" key="1">
    <citation type="submission" date="2022-10" db="EMBL/GenBank/DDBJ databases">
        <title>Tapping the CABI collections for fungal endophytes: first genome assemblies for Collariella, Neodidymelliopsis, Ascochyta clinopodiicola, Didymella pomorum, Didymosphaeria variabile, Neocosmospora piperis and Neocucurbitaria cava.</title>
        <authorList>
            <person name="Hill R."/>
        </authorList>
    </citation>
    <scope>NUCLEOTIDE SEQUENCE</scope>
    <source>
        <strain evidence="2">IMI 356815</strain>
    </source>
</reference>
<feature type="region of interest" description="Disordered" evidence="1">
    <location>
        <begin position="1"/>
        <end position="60"/>
    </location>
</feature>
<evidence type="ECO:0000256" key="1">
    <source>
        <dbReference type="SAM" id="MobiDB-lite"/>
    </source>
</evidence>
<evidence type="ECO:0000313" key="3">
    <source>
        <dbReference type="Proteomes" id="UP001140513"/>
    </source>
</evidence>
<name>A0A9W8XQG9_9PLEO</name>
<feature type="compositionally biased region" description="Polar residues" evidence="1">
    <location>
        <begin position="1"/>
        <end position="11"/>
    </location>
</feature>
<protein>
    <submittedName>
        <fullName evidence="2">Uncharacterized protein</fullName>
    </submittedName>
</protein>
<dbReference type="Proteomes" id="UP001140513">
    <property type="component" value="Unassembled WGS sequence"/>
</dbReference>
<gene>
    <name evidence="2" type="ORF">N0V89_003416</name>
</gene>
<proteinExistence type="predicted"/>
<comment type="caution">
    <text evidence="2">The sequence shown here is derived from an EMBL/GenBank/DDBJ whole genome shotgun (WGS) entry which is preliminary data.</text>
</comment>
<feature type="compositionally biased region" description="Polar residues" evidence="1">
    <location>
        <begin position="26"/>
        <end position="57"/>
    </location>
</feature>
<dbReference type="AlphaFoldDB" id="A0A9W8XQG9"/>
<keyword evidence="3" id="KW-1185">Reference proteome</keyword>
<dbReference type="RefSeq" id="XP_056072526.1">
    <property type="nucleotide sequence ID" value="XM_056212218.1"/>
</dbReference>
<organism evidence="2 3">
    <name type="scientific">Didymosphaeria variabile</name>
    <dbReference type="NCBI Taxonomy" id="1932322"/>
    <lineage>
        <taxon>Eukaryota</taxon>
        <taxon>Fungi</taxon>
        <taxon>Dikarya</taxon>
        <taxon>Ascomycota</taxon>
        <taxon>Pezizomycotina</taxon>
        <taxon>Dothideomycetes</taxon>
        <taxon>Pleosporomycetidae</taxon>
        <taxon>Pleosporales</taxon>
        <taxon>Massarineae</taxon>
        <taxon>Didymosphaeriaceae</taxon>
        <taxon>Didymosphaeria</taxon>
    </lineage>
</organism>